<accession>A0ABQ8RVG4</accession>
<dbReference type="InterPro" id="IPR043502">
    <property type="entry name" value="DNA/RNA_pol_sf"/>
</dbReference>
<evidence type="ECO:0008006" key="6">
    <source>
        <dbReference type="Google" id="ProtNLM"/>
    </source>
</evidence>
<sequence length="655" mass="74511">MDKSCDLKSEETFDETPVAYDFPIVKCDVQVEACEFNKVEEEVTLEVTAEEDEVLTEGRLLFGCGEVGELHAIYCRSDSGSNWYHQVSSPVTMVCRLRIIRRTTTLLKSSSLPAEVIKVLLPHSATPPRIYGLPKIHKQGLPLRPIVSTIGSPTYHLAKHLTNMLQPLIGTCEHHVKNSTEFVRILENITVVPSDLLVSFDVISLFTKVPIKEALELVAEQFPDDILQLFRLALTTTYFTYNSEFYEQTDGVAMGSPLSPAIANFYMQHFEHQALDSATHKPSHFFRYVDDTFVVWPHGQDKLQEFLQHLNSIHANIQFTMEVESEGSLPFLDIHIHRKADGTLGHGVYRKPTHTDLYLNALSLHHPSQKKSVLTSLLHRAIVISDINNLPAEMDHLRRTLQQNNYSRRDISKALKQVTTRCNTIDLDSKQEPTKKAFIPFCGSVSHKISRILQKVNIKTIHKPQSKIRSHLRQVKDSQGLRTPGIYKIPCECGEVYIGQTGRTVEDRIKEHKRNLRLYYPEKSAVAQHSIEKEHKILFDHTKVINKSSHYWDRTIKEAIEIKLEKNNFNRDSGLQLSQAWTPALDQLRPSYNQGHEDHGPRTATDSNRRNRARRPPNFTQQSREGRSLRAMTIPGPGLADPPTNPVSPETATSI</sequence>
<dbReference type="InterPro" id="IPR058912">
    <property type="entry name" value="HTH_animal"/>
</dbReference>
<organism evidence="4 5">
    <name type="scientific">Periplaneta americana</name>
    <name type="common">American cockroach</name>
    <name type="synonym">Blatta americana</name>
    <dbReference type="NCBI Taxonomy" id="6978"/>
    <lineage>
        <taxon>Eukaryota</taxon>
        <taxon>Metazoa</taxon>
        <taxon>Ecdysozoa</taxon>
        <taxon>Arthropoda</taxon>
        <taxon>Hexapoda</taxon>
        <taxon>Insecta</taxon>
        <taxon>Pterygota</taxon>
        <taxon>Neoptera</taxon>
        <taxon>Polyneoptera</taxon>
        <taxon>Dictyoptera</taxon>
        <taxon>Blattodea</taxon>
        <taxon>Blattoidea</taxon>
        <taxon>Blattidae</taxon>
        <taxon>Blattinae</taxon>
        <taxon>Periplaneta</taxon>
    </lineage>
</organism>
<proteinExistence type="predicted"/>
<evidence type="ECO:0000256" key="1">
    <source>
        <dbReference type="SAM" id="MobiDB-lite"/>
    </source>
</evidence>
<dbReference type="PANTHER" id="PTHR21301:SF11">
    <property type="entry name" value="GIY-YIG DOMAIN-CONTAINING PROTEIN"/>
    <property type="match status" value="1"/>
</dbReference>
<evidence type="ECO:0000313" key="5">
    <source>
        <dbReference type="Proteomes" id="UP001148838"/>
    </source>
</evidence>
<dbReference type="InterPro" id="IPR000305">
    <property type="entry name" value="GIY-YIG_endonuc"/>
</dbReference>
<dbReference type="SUPFAM" id="SSF56672">
    <property type="entry name" value="DNA/RNA polymerases"/>
    <property type="match status" value="1"/>
</dbReference>
<dbReference type="Pfam" id="PF26215">
    <property type="entry name" value="HTH_animal"/>
    <property type="match status" value="1"/>
</dbReference>
<dbReference type="PROSITE" id="PS50878">
    <property type="entry name" value="RT_POL"/>
    <property type="match status" value="1"/>
</dbReference>
<evidence type="ECO:0000259" key="3">
    <source>
        <dbReference type="PROSITE" id="PS50878"/>
    </source>
</evidence>
<feature type="domain" description="Reverse transcriptase" evidence="3">
    <location>
        <begin position="114"/>
        <end position="348"/>
    </location>
</feature>
<dbReference type="InterPro" id="IPR000477">
    <property type="entry name" value="RT_dom"/>
</dbReference>
<dbReference type="Proteomes" id="UP001148838">
    <property type="component" value="Unassembled WGS sequence"/>
</dbReference>
<dbReference type="PANTHER" id="PTHR21301">
    <property type="entry name" value="REVERSE TRANSCRIPTASE"/>
    <property type="match status" value="1"/>
</dbReference>
<comment type="caution">
    <text evidence="4">The sequence shown here is derived from an EMBL/GenBank/DDBJ whole genome shotgun (WGS) entry which is preliminary data.</text>
</comment>
<dbReference type="EMBL" id="JAJSOF020000042">
    <property type="protein sequence ID" value="KAJ4425711.1"/>
    <property type="molecule type" value="Genomic_DNA"/>
</dbReference>
<reference evidence="4 5" key="1">
    <citation type="journal article" date="2022" name="Allergy">
        <title>Genome assembly and annotation of Periplaneta americana reveal a comprehensive cockroach allergen profile.</title>
        <authorList>
            <person name="Wang L."/>
            <person name="Xiong Q."/>
            <person name="Saelim N."/>
            <person name="Wang L."/>
            <person name="Nong W."/>
            <person name="Wan A.T."/>
            <person name="Shi M."/>
            <person name="Liu X."/>
            <person name="Cao Q."/>
            <person name="Hui J.H.L."/>
            <person name="Sookrung N."/>
            <person name="Leung T.F."/>
            <person name="Tungtrongchitr A."/>
            <person name="Tsui S.K.W."/>
        </authorList>
    </citation>
    <scope>NUCLEOTIDE SEQUENCE [LARGE SCALE GENOMIC DNA]</scope>
    <source>
        <strain evidence="4">PWHHKU_190912</strain>
    </source>
</reference>
<protein>
    <recommendedName>
        <fullName evidence="6">Reverse transcriptase domain-containing protein</fullName>
    </recommendedName>
</protein>
<gene>
    <name evidence="4" type="ORF">ANN_27907</name>
</gene>
<dbReference type="CDD" id="cd00304">
    <property type="entry name" value="RT_like"/>
    <property type="match status" value="1"/>
</dbReference>
<dbReference type="CDD" id="cd10442">
    <property type="entry name" value="GIY-YIG_PLEs"/>
    <property type="match status" value="1"/>
</dbReference>
<keyword evidence="5" id="KW-1185">Reference proteome</keyword>
<feature type="domain" description="GIY-YIG" evidence="2">
    <location>
        <begin position="482"/>
        <end position="594"/>
    </location>
</feature>
<name>A0ABQ8RVG4_PERAM</name>
<dbReference type="Pfam" id="PF00078">
    <property type="entry name" value="RVT_1"/>
    <property type="match status" value="1"/>
</dbReference>
<dbReference type="PROSITE" id="PS50164">
    <property type="entry name" value="GIY_YIG"/>
    <property type="match status" value="1"/>
</dbReference>
<evidence type="ECO:0000259" key="2">
    <source>
        <dbReference type="PROSITE" id="PS50164"/>
    </source>
</evidence>
<evidence type="ECO:0000313" key="4">
    <source>
        <dbReference type="EMBL" id="KAJ4425711.1"/>
    </source>
</evidence>
<feature type="region of interest" description="Disordered" evidence="1">
    <location>
        <begin position="589"/>
        <end position="655"/>
    </location>
</feature>